<keyword evidence="3" id="KW-1185">Reference proteome</keyword>
<dbReference type="Proteomes" id="UP000652176">
    <property type="component" value="Unassembled WGS sequence"/>
</dbReference>
<dbReference type="NCBIfam" id="NF008712">
    <property type="entry name" value="PRK11715.1-1"/>
    <property type="match status" value="1"/>
</dbReference>
<reference evidence="2 3" key="1">
    <citation type="submission" date="2020-09" db="EMBL/GenBank/DDBJ databases">
        <title>Methylomonas albis sp. nov. and Methylomonas fluvii sp. nov.: Two cold-adapted methanotrophs from the River Elbe and an amended description of Methylovulum psychrotolerans strain Eb1.</title>
        <authorList>
            <person name="Bussmann I.K."/>
            <person name="Klings K.-W."/>
            <person name="Warnstedt J."/>
            <person name="Hoppert M."/>
            <person name="Saborowski A."/>
            <person name="Horn F."/>
            <person name="Liebner S."/>
        </authorList>
    </citation>
    <scope>NUCLEOTIDE SEQUENCE [LARGE SCALE GENOMIC DNA]</scope>
    <source>
        <strain evidence="2 3">EbA</strain>
    </source>
</reference>
<sequence>MQKKLWQKICIMFGLTLVLLIPIGMVKNLVSERAERQQQTVSDIAASSADPQQLFGPLLVVPYTERWTEIIDTKVDGQPKRELIEHNESRLLYFLPEHLNIAGELATETKQRGLFKVRSYVLNVSIKGDMSLPGGYGNPKPLHNGQISFGTPYASVVLADMRGVLEAPGMAWAGKHYAFEQGAELPMPQAGMHVTLDAPPVEFSPINMPFAFTLKIRGIESLDFIPAGKQTRVELSSAWQHPSFYGRFLPDPQSQQVGETGFHALWSVDALASNVAESLYKCHAISCYDSFGIRLMEPINVYSLSDRASKYGFLFVCLTFAAIFLFEILKNLAIHPAQYALVGLALAMFFLLLLSLSEHLDFVLAYLIASAACVTLIGFYLSAVLRSIKRGIAAGALLGGLFGSLYGLLESEDNALMLGSLLMFALLALAMVTTRRLDWYGLGQSDADNSAII</sequence>
<proteinExistence type="predicted"/>
<feature type="transmembrane region" description="Helical" evidence="1">
    <location>
        <begin position="415"/>
        <end position="432"/>
    </location>
</feature>
<organism evidence="2 3">
    <name type="scientific">Methylomonas albis</name>
    <dbReference type="NCBI Taxonomy" id="1854563"/>
    <lineage>
        <taxon>Bacteria</taxon>
        <taxon>Pseudomonadati</taxon>
        <taxon>Pseudomonadota</taxon>
        <taxon>Gammaproteobacteria</taxon>
        <taxon>Methylococcales</taxon>
        <taxon>Methylococcaceae</taxon>
        <taxon>Methylomonas</taxon>
    </lineage>
</organism>
<feature type="transmembrane region" description="Helical" evidence="1">
    <location>
        <begin position="311"/>
        <end position="329"/>
    </location>
</feature>
<dbReference type="Pfam" id="PF06123">
    <property type="entry name" value="CreD"/>
    <property type="match status" value="1"/>
</dbReference>
<feature type="transmembrane region" description="Helical" evidence="1">
    <location>
        <begin position="336"/>
        <end position="357"/>
    </location>
</feature>
<feature type="transmembrane region" description="Helical" evidence="1">
    <location>
        <begin position="392"/>
        <end position="409"/>
    </location>
</feature>
<evidence type="ECO:0000256" key="1">
    <source>
        <dbReference type="SAM" id="Phobius"/>
    </source>
</evidence>
<evidence type="ECO:0000313" key="2">
    <source>
        <dbReference type="EMBL" id="MBD9356301.1"/>
    </source>
</evidence>
<dbReference type="InterPro" id="IPR010364">
    <property type="entry name" value="Uncharacterised_IM_CreD"/>
</dbReference>
<gene>
    <name evidence="2" type="primary">creD</name>
    <name evidence="2" type="ORF">IE877_10435</name>
</gene>
<keyword evidence="1" id="KW-0812">Transmembrane</keyword>
<feature type="transmembrane region" description="Helical" evidence="1">
    <location>
        <begin position="363"/>
        <end position="385"/>
    </location>
</feature>
<dbReference type="RefSeq" id="WP_192374667.1">
    <property type="nucleotide sequence ID" value="NZ_CAJHIV010000001.1"/>
</dbReference>
<name>A0ABR9D0G3_9GAMM</name>
<evidence type="ECO:0000313" key="3">
    <source>
        <dbReference type="Proteomes" id="UP000652176"/>
    </source>
</evidence>
<dbReference type="EMBL" id="JACXSS010000001">
    <property type="protein sequence ID" value="MBD9356301.1"/>
    <property type="molecule type" value="Genomic_DNA"/>
</dbReference>
<keyword evidence="1" id="KW-1133">Transmembrane helix</keyword>
<keyword evidence="1" id="KW-0472">Membrane</keyword>
<dbReference type="PANTHER" id="PTHR30092:SF0">
    <property type="entry name" value="INNER MEMBRANE PROTEIN CRED"/>
    <property type="match status" value="1"/>
</dbReference>
<protein>
    <submittedName>
        <fullName evidence="2">Cell envelope integrity protein CreD</fullName>
    </submittedName>
</protein>
<dbReference type="PANTHER" id="PTHR30092">
    <property type="entry name" value="INNER MEMBRANE PROTEIN CRED"/>
    <property type="match status" value="1"/>
</dbReference>
<accession>A0ABR9D0G3</accession>
<comment type="caution">
    <text evidence="2">The sequence shown here is derived from an EMBL/GenBank/DDBJ whole genome shotgun (WGS) entry which is preliminary data.</text>
</comment>
<dbReference type="PIRSF" id="PIRSF004548">
    <property type="entry name" value="CreD"/>
    <property type="match status" value="1"/>
</dbReference>